<feature type="transmembrane region" description="Helical" evidence="7">
    <location>
        <begin position="112"/>
        <end position="133"/>
    </location>
</feature>
<dbReference type="Gene3D" id="1.10.3720.10">
    <property type="entry name" value="MetI-like"/>
    <property type="match status" value="1"/>
</dbReference>
<feature type="transmembrane region" description="Helical" evidence="7">
    <location>
        <begin position="145"/>
        <end position="164"/>
    </location>
</feature>
<keyword evidence="2" id="KW-0813">Transport</keyword>
<evidence type="ECO:0000256" key="2">
    <source>
        <dbReference type="ARBA" id="ARBA00022448"/>
    </source>
</evidence>
<gene>
    <name evidence="9" type="ORF">UFOPK4165_00623</name>
</gene>
<evidence type="ECO:0000256" key="1">
    <source>
        <dbReference type="ARBA" id="ARBA00004651"/>
    </source>
</evidence>
<dbReference type="PANTHER" id="PTHR43386:SF1">
    <property type="entry name" value="D,D-DIPEPTIDE TRANSPORT SYSTEM PERMEASE PROTEIN DDPC-RELATED"/>
    <property type="match status" value="1"/>
</dbReference>
<dbReference type="SUPFAM" id="SSF161098">
    <property type="entry name" value="MetI-like"/>
    <property type="match status" value="1"/>
</dbReference>
<dbReference type="InterPro" id="IPR000515">
    <property type="entry name" value="MetI-like"/>
</dbReference>
<keyword evidence="3" id="KW-1003">Cell membrane</keyword>
<feature type="domain" description="ABC transmembrane type-1" evidence="8">
    <location>
        <begin position="73"/>
        <end position="275"/>
    </location>
</feature>
<dbReference type="InterPro" id="IPR035906">
    <property type="entry name" value="MetI-like_sf"/>
</dbReference>
<dbReference type="PROSITE" id="PS50928">
    <property type="entry name" value="ABC_TM1"/>
    <property type="match status" value="1"/>
</dbReference>
<sequence length="288" mass="31541">MVSLITSLFFALAALFAPVIARIIHVDPNARDSSAITERGQTIGRFGGMSWDHPLGVEPGIGYDLLARLMYGARISFLVAVISTVATVALGLLIGMISGFYRGKVDSIFGRFTDFLLAFPSFFMIIALSAPMIQRIEMSGIARDNGARILYLILILVLFGWPYFSRIIRSQVLSLRERDYVIAARALGASNRRIILKELLPNLWTPVIVYVSLSLPGYLAAEAVFSYLGIGVQPPSATWGLIIADSTKYVLSEPTYFFIPAVSLILVVLSFNLLGDAIRDALDPKSES</sequence>
<evidence type="ECO:0000256" key="4">
    <source>
        <dbReference type="ARBA" id="ARBA00022692"/>
    </source>
</evidence>
<comment type="subcellular location">
    <subcellularLocation>
        <location evidence="1">Cell membrane</location>
        <topology evidence="1">Multi-pass membrane protein</topology>
    </subcellularLocation>
</comment>
<dbReference type="EMBL" id="CAFBPV010000048">
    <property type="protein sequence ID" value="CAB5030673.1"/>
    <property type="molecule type" value="Genomic_DNA"/>
</dbReference>
<evidence type="ECO:0000256" key="7">
    <source>
        <dbReference type="SAM" id="Phobius"/>
    </source>
</evidence>
<dbReference type="AlphaFoldDB" id="A0A6J7RNX6"/>
<keyword evidence="5 7" id="KW-1133">Transmembrane helix</keyword>
<feature type="transmembrane region" description="Helical" evidence="7">
    <location>
        <begin position="256"/>
        <end position="275"/>
    </location>
</feature>
<evidence type="ECO:0000256" key="5">
    <source>
        <dbReference type="ARBA" id="ARBA00022989"/>
    </source>
</evidence>
<protein>
    <submittedName>
        <fullName evidence="9">Unannotated protein</fullName>
    </submittedName>
</protein>
<evidence type="ECO:0000256" key="3">
    <source>
        <dbReference type="ARBA" id="ARBA00022475"/>
    </source>
</evidence>
<dbReference type="CDD" id="cd06261">
    <property type="entry name" value="TM_PBP2"/>
    <property type="match status" value="1"/>
</dbReference>
<accession>A0A6J7RNX6</accession>
<proteinExistence type="predicted"/>
<organism evidence="9">
    <name type="scientific">freshwater metagenome</name>
    <dbReference type="NCBI Taxonomy" id="449393"/>
    <lineage>
        <taxon>unclassified sequences</taxon>
        <taxon>metagenomes</taxon>
        <taxon>ecological metagenomes</taxon>
    </lineage>
</organism>
<reference evidence="9" key="1">
    <citation type="submission" date="2020-05" db="EMBL/GenBank/DDBJ databases">
        <authorList>
            <person name="Chiriac C."/>
            <person name="Salcher M."/>
            <person name="Ghai R."/>
            <person name="Kavagutti S V."/>
        </authorList>
    </citation>
    <scope>NUCLEOTIDE SEQUENCE</scope>
</reference>
<dbReference type="PANTHER" id="PTHR43386">
    <property type="entry name" value="OLIGOPEPTIDE TRANSPORT SYSTEM PERMEASE PROTEIN APPC"/>
    <property type="match status" value="1"/>
</dbReference>
<keyword evidence="4 7" id="KW-0812">Transmembrane</keyword>
<evidence type="ECO:0000313" key="9">
    <source>
        <dbReference type="EMBL" id="CAB5030673.1"/>
    </source>
</evidence>
<name>A0A6J7RNX6_9ZZZZ</name>
<evidence type="ECO:0000259" key="8">
    <source>
        <dbReference type="PROSITE" id="PS50928"/>
    </source>
</evidence>
<feature type="transmembrane region" description="Helical" evidence="7">
    <location>
        <begin position="199"/>
        <end position="219"/>
    </location>
</feature>
<dbReference type="GO" id="GO:0055085">
    <property type="term" value="P:transmembrane transport"/>
    <property type="evidence" value="ECO:0007669"/>
    <property type="project" value="InterPro"/>
</dbReference>
<evidence type="ECO:0000256" key="6">
    <source>
        <dbReference type="ARBA" id="ARBA00023136"/>
    </source>
</evidence>
<feature type="transmembrane region" description="Helical" evidence="7">
    <location>
        <begin position="75"/>
        <end position="100"/>
    </location>
</feature>
<dbReference type="InterPro" id="IPR050366">
    <property type="entry name" value="BP-dependent_transpt_permease"/>
</dbReference>
<keyword evidence="6 7" id="KW-0472">Membrane</keyword>
<dbReference type="GO" id="GO:0005886">
    <property type="term" value="C:plasma membrane"/>
    <property type="evidence" value="ECO:0007669"/>
    <property type="project" value="UniProtKB-SubCell"/>
</dbReference>
<dbReference type="Pfam" id="PF00528">
    <property type="entry name" value="BPD_transp_1"/>
    <property type="match status" value="1"/>
</dbReference>